<dbReference type="AlphaFoldDB" id="A0A6V8NZB1"/>
<dbReference type="InterPro" id="IPR001353">
    <property type="entry name" value="Proteasome_sua/b"/>
</dbReference>
<comment type="caution">
    <text evidence="10">The sequence shown here is derived from an EMBL/GenBank/DDBJ whole genome shotgun (WGS) entry which is preliminary data.</text>
</comment>
<sequence length="291" mass="31889">MPQDHFRDAAPYSLLGGSGAGGRGVSRDSFSDMGSMGSNFYDLLRSKCPHLLPDFSGVVAEGGVLSEKIPRGTTILALKYKDGVIMAGDRMATEGYQVSHRHIEKIYRTDDFSAIAISGAAGPSIEMARLFQTEMEHYEKVEGEGLSLEGKANKLAQMIRQNLPAAIQGLVVIPIFAGYDEQNGEGRIFKYDLTGGRYEESEYHATGSGGKDARNTIKKLYRKDMERSEGVRVVLEALLDAAEEDVGTAGPDPVKGIYPSMKTITKERIKDVPEEEIKSIYEALIERRRSG</sequence>
<evidence type="ECO:0000256" key="1">
    <source>
        <dbReference type="ARBA" id="ARBA00001198"/>
    </source>
</evidence>
<dbReference type="Gene3D" id="3.60.20.10">
    <property type="entry name" value="Glutamine Phosphoribosylpyrophosphate, subunit 1, domain 1"/>
    <property type="match status" value="1"/>
</dbReference>
<dbReference type="PANTHER" id="PTHR32194:SF0">
    <property type="entry name" value="ATP-DEPENDENT PROTEASE SUBUNIT HSLV"/>
    <property type="match status" value="1"/>
</dbReference>
<comment type="catalytic activity">
    <reaction evidence="1">
        <text>Cleavage of peptide bonds with very broad specificity.</text>
        <dbReference type="EC" id="3.4.25.1"/>
    </reaction>
</comment>
<dbReference type="GO" id="GO:0005737">
    <property type="term" value="C:cytoplasm"/>
    <property type="evidence" value="ECO:0007669"/>
    <property type="project" value="TreeGrafter"/>
</dbReference>
<keyword evidence="2" id="KW-0963">Cytoplasm</keyword>
<dbReference type="InterPro" id="IPR023333">
    <property type="entry name" value="Proteasome_suB-type"/>
</dbReference>
<dbReference type="Proteomes" id="UP000543224">
    <property type="component" value="Unassembled WGS sequence"/>
</dbReference>
<dbReference type="GO" id="GO:0005839">
    <property type="term" value="C:proteasome core complex"/>
    <property type="evidence" value="ECO:0007669"/>
    <property type="project" value="UniProtKB-UniRule"/>
</dbReference>
<dbReference type="CDD" id="cd01906">
    <property type="entry name" value="proteasome_protease_HslV"/>
    <property type="match status" value="1"/>
</dbReference>
<keyword evidence="6" id="KW-0068">Autocatalytic cleavage</keyword>
<name>A0A6V8NZB1_9ACTN</name>
<reference evidence="10 11" key="1">
    <citation type="journal article" date="2020" name="Front. Microbiol.">
        <title>Single-cell genomics of novel Actinobacteria with the Wood-Ljungdahl pathway discovered in a serpentinizing system.</title>
        <authorList>
            <person name="Merino N."/>
            <person name="Kawai M."/>
            <person name="Boyd E.S."/>
            <person name="Colman D.R."/>
            <person name="McGlynn S.E."/>
            <person name="Nealson K.H."/>
            <person name="Kurokawa K."/>
            <person name="Hongoh Y."/>
        </authorList>
    </citation>
    <scope>NUCLEOTIDE SEQUENCE [LARGE SCALE GENOMIC DNA]</scope>
    <source>
        <strain evidence="10 11">S25</strain>
    </source>
</reference>
<dbReference type="Pfam" id="PF00227">
    <property type="entry name" value="Proteasome"/>
    <property type="match status" value="1"/>
</dbReference>
<dbReference type="GO" id="GO:0004298">
    <property type="term" value="F:threonine-type endopeptidase activity"/>
    <property type="evidence" value="ECO:0007669"/>
    <property type="project" value="UniProtKB-UniRule"/>
</dbReference>
<evidence type="ECO:0000256" key="7">
    <source>
        <dbReference type="ARBA" id="ARBA00022942"/>
    </source>
</evidence>
<evidence type="ECO:0000256" key="2">
    <source>
        <dbReference type="ARBA" id="ARBA00022490"/>
    </source>
</evidence>
<evidence type="ECO:0000256" key="9">
    <source>
        <dbReference type="NCBIfam" id="TIGR03690"/>
    </source>
</evidence>
<proteinExistence type="predicted"/>
<dbReference type="NCBIfam" id="TIGR03690">
    <property type="entry name" value="20S_bact_beta"/>
    <property type="match status" value="1"/>
</dbReference>
<keyword evidence="8" id="KW-0865">Zymogen</keyword>
<dbReference type="GO" id="GO:0010498">
    <property type="term" value="P:proteasomal protein catabolic process"/>
    <property type="evidence" value="ECO:0007669"/>
    <property type="project" value="UniProtKB-UniRule"/>
</dbReference>
<keyword evidence="4" id="KW-0888">Threonine protease</keyword>
<dbReference type="EC" id="3.4.25.1" evidence="9"/>
<evidence type="ECO:0000313" key="11">
    <source>
        <dbReference type="Proteomes" id="UP000543224"/>
    </source>
</evidence>
<dbReference type="InterPro" id="IPR029055">
    <property type="entry name" value="Ntn_hydrolases_N"/>
</dbReference>
<evidence type="ECO:0000256" key="3">
    <source>
        <dbReference type="ARBA" id="ARBA00022670"/>
    </source>
</evidence>
<protein>
    <recommendedName>
        <fullName evidence="9">Proteasome subunit beta</fullName>
        <ecNumber evidence="9">3.4.25.1</ecNumber>
    </recommendedName>
</protein>
<dbReference type="InterPro" id="IPR022483">
    <property type="entry name" value="PSB_actinobac"/>
</dbReference>
<gene>
    <name evidence="10" type="ORF">HKBW3S25_01085</name>
</gene>
<dbReference type="PANTHER" id="PTHR32194">
    <property type="entry name" value="METALLOPROTEASE TLDD"/>
    <property type="match status" value="1"/>
</dbReference>
<keyword evidence="3" id="KW-0645">Protease</keyword>
<evidence type="ECO:0000256" key="8">
    <source>
        <dbReference type="ARBA" id="ARBA00023145"/>
    </source>
</evidence>
<organism evidence="10 11">
    <name type="scientific">Candidatus Hakubella thermalkaliphila</name>
    <dbReference type="NCBI Taxonomy" id="2754717"/>
    <lineage>
        <taxon>Bacteria</taxon>
        <taxon>Bacillati</taxon>
        <taxon>Actinomycetota</taxon>
        <taxon>Actinomycetota incertae sedis</taxon>
        <taxon>Candidatus Hakubellales</taxon>
        <taxon>Candidatus Hakubellaceae</taxon>
        <taxon>Candidatus Hakubella</taxon>
    </lineage>
</organism>
<evidence type="ECO:0000256" key="4">
    <source>
        <dbReference type="ARBA" id="ARBA00022698"/>
    </source>
</evidence>
<evidence type="ECO:0000313" key="10">
    <source>
        <dbReference type="EMBL" id="GFP25605.1"/>
    </source>
</evidence>
<dbReference type="PROSITE" id="PS51476">
    <property type="entry name" value="PROTEASOME_BETA_2"/>
    <property type="match status" value="1"/>
</dbReference>
<dbReference type="EMBL" id="BLRX01000136">
    <property type="protein sequence ID" value="GFP25605.1"/>
    <property type="molecule type" value="Genomic_DNA"/>
</dbReference>
<evidence type="ECO:0000256" key="5">
    <source>
        <dbReference type="ARBA" id="ARBA00022801"/>
    </source>
</evidence>
<dbReference type="SUPFAM" id="SSF56235">
    <property type="entry name" value="N-terminal nucleophile aminohydrolases (Ntn hydrolases)"/>
    <property type="match status" value="1"/>
</dbReference>
<keyword evidence="7 10" id="KW-0647">Proteasome</keyword>
<keyword evidence="5" id="KW-0378">Hydrolase</keyword>
<evidence type="ECO:0000256" key="6">
    <source>
        <dbReference type="ARBA" id="ARBA00022813"/>
    </source>
</evidence>
<accession>A0A6V8NZB1</accession>